<sequence length="84" mass="9607">MDGLDHLLNVVQDGLVHHAHFIDQDHAGIADRFCISRLEIDGRRIFFGEVVGDSERRMRCPALLAEAVQRYRLMLCPGRFCLTI</sequence>
<name>A0A4U8UNS6_STECR</name>
<dbReference type="Proteomes" id="UP000298663">
    <property type="component" value="Chromosome X"/>
</dbReference>
<evidence type="ECO:0000313" key="1">
    <source>
        <dbReference type="EMBL" id="TMS34339.1"/>
    </source>
</evidence>
<proteinExistence type="predicted"/>
<dbReference type="EMBL" id="AZBU02000001">
    <property type="protein sequence ID" value="TMS34339.1"/>
    <property type="molecule type" value="Genomic_DNA"/>
</dbReference>
<dbReference type="AlphaFoldDB" id="A0A4U8UNS6"/>
<gene>
    <name evidence="1" type="ORF">L596_001961</name>
</gene>
<protein>
    <submittedName>
        <fullName evidence="1">Uncharacterized protein</fullName>
    </submittedName>
</protein>
<comment type="caution">
    <text evidence="1">The sequence shown here is derived from an EMBL/GenBank/DDBJ whole genome shotgun (WGS) entry which is preliminary data.</text>
</comment>
<evidence type="ECO:0000313" key="2">
    <source>
        <dbReference type="Proteomes" id="UP000298663"/>
    </source>
</evidence>
<keyword evidence="2" id="KW-1185">Reference proteome</keyword>
<organism evidence="1 2">
    <name type="scientific">Steinernema carpocapsae</name>
    <name type="common">Entomopathogenic nematode</name>
    <dbReference type="NCBI Taxonomy" id="34508"/>
    <lineage>
        <taxon>Eukaryota</taxon>
        <taxon>Metazoa</taxon>
        <taxon>Ecdysozoa</taxon>
        <taxon>Nematoda</taxon>
        <taxon>Chromadorea</taxon>
        <taxon>Rhabditida</taxon>
        <taxon>Tylenchina</taxon>
        <taxon>Panagrolaimomorpha</taxon>
        <taxon>Strongyloidoidea</taxon>
        <taxon>Steinernematidae</taxon>
        <taxon>Steinernema</taxon>
    </lineage>
</organism>
<reference evidence="1 2" key="2">
    <citation type="journal article" date="2019" name="G3 (Bethesda)">
        <title>Hybrid Assembly of the Genome of the Entomopathogenic Nematode Steinernema carpocapsae Identifies the X-Chromosome.</title>
        <authorList>
            <person name="Serra L."/>
            <person name="Macchietto M."/>
            <person name="Macias-Munoz A."/>
            <person name="McGill C.J."/>
            <person name="Rodriguez I.M."/>
            <person name="Rodriguez B."/>
            <person name="Murad R."/>
            <person name="Mortazavi A."/>
        </authorList>
    </citation>
    <scope>NUCLEOTIDE SEQUENCE [LARGE SCALE GENOMIC DNA]</scope>
    <source>
        <strain evidence="1 2">ALL</strain>
    </source>
</reference>
<dbReference type="EMBL" id="CM016762">
    <property type="protein sequence ID" value="TMS34339.1"/>
    <property type="molecule type" value="Genomic_DNA"/>
</dbReference>
<reference evidence="1 2" key="1">
    <citation type="journal article" date="2015" name="Genome Biol.">
        <title>Comparative genomics of Steinernema reveals deeply conserved gene regulatory networks.</title>
        <authorList>
            <person name="Dillman A.R."/>
            <person name="Macchietto M."/>
            <person name="Porter C.F."/>
            <person name="Rogers A."/>
            <person name="Williams B."/>
            <person name="Antoshechkin I."/>
            <person name="Lee M.M."/>
            <person name="Goodwin Z."/>
            <person name="Lu X."/>
            <person name="Lewis E.E."/>
            <person name="Goodrich-Blair H."/>
            <person name="Stock S.P."/>
            <person name="Adams B.J."/>
            <person name="Sternberg P.W."/>
            <person name="Mortazavi A."/>
        </authorList>
    </citation>
    <scope>NUCLEOTIDE SEQUENCE [LARGE SCALE GENOMIC DNA]</scope>
    <source>
        <strain evidence="1 2">ALL</strain>
    </source>
</reference>
<accession>A0A4U8UNS6</accession>